<reference evidence="1 2" key="1">
    <citation type="submission" date="2018-09" db="EMBL/GenBank/DDBJ databases">
        <title>Genome sequencing of Aeromonas veronii MS-17-88.</title>
        <authorList>
            <person name="Tekedar H.C."/>
            <person name="Arick M.A."/>
            <person name="Hsu C.-Y."/>
            <person name="Thrash A."/>
            <person name="Karsi A."/>
            <person name="Lawrence M.L."/>
            <person name="Abdelhamed H."/>
        </authorList>
    </citation>
    <scope>NUCLEOTIDE SEQUENCE [LARGE SCALE GENOMIC DNA]</scope>
    <source>
        <strain evidence="1 2">MS 17-88</strain>
    </source>
</reference>
<evidence type="ECO:0000313" key="1">
    <source>
        <dbReference type="EMBL" id="RKJ91571.1"/>
    </source>
</evidence>
<comment type="caution">
    <text evidence="1">The sequence shown here is derived from an EMBL/GenBank/DDBJ whole genome shotgun (WGS) entry which is preliminary data.</text>
</comment>
<gene>
    <name evidence="1" type="ORF">D6R50_02855</name>
</gene>
<organism evidence="1 2">
    <name type="scientific">Aeromonas veronii</name>
    <dbReference type="NCBI Taxonomy" id="654"/>
    <lineage>
        <taxon>Bacteria</taxon>
        <taxon>Pseudomonadati</taxon>
        <taxon>Pseudomonadota</taxon>
        <taxon>Gammaproteobacteria</taxon>
        <taxon>Aeromonadales</taxon>
        <taxon>Aeromonadaceae</taxon>
        <taxon>Aeromonas</taxon>
    </lineage>
</organism>
<accession>A0A3A9ITQ9</accession>
<sequence>MISYADGFIKDFGLVTAPSKEKSKPSEFGNAGDSWSDAGGEVPIDWELLEQPISPKDHLVLISPLLHSNNSPLQASSNGNHGCYLASISEALSNLVLSLAKRMNPSFADDIEQH</sequence>
<dbReference type="EMBL" id="RAWX01000001">
    <property type="protein sequence ID" value="RKJ91571.1"/>
    <property type="molecule type" value="Genomic_DNA"/>
</dbReference>
<protein>
    <submittedName>
        <fullName evidence="1">Uncharacterized protein</fullName>
    </submittedName>
</protein>
<dbReference type="Proteomes" id="UP000281725">
    <property type="component" value="Unassembled WGS sequence"/>
</dbReference>
<evidence type="ECO:0000313" key="2">
    <source>
        <dbReference type="Proteomes" id="UP000281725"/>
    </source>
</evidence>
<name>A0A3A9ITQ9_AERVE</name>
<proteinExistence type="predicted"/>
<dbReference type="AlphaFoldDB" id="A0A3A9ITQ9"/>
<dbReference type="RefSeq" id="WP_147402454.1">
    <property type="nucleotide sequence ID" value="NZ_RAWX01000001.1"/>
</dbReference>